<dbReference type="eggNOG" id="ENOG5032M4E">
    <property type="taxonomic scope" value="Bacteria"/>
</dbReference>
<organism evidence="2 3">
    <name type="scientific">Actinomyces viscosus C505</name>
    <dbReference type="NCBI Taxonomy" id="562973"/>
    <lineage>
        <taxon>Bacteria</taxon>
        <taxon>Bacillati</taxon>
        <taxon>Actinomycetota</taxon>
        <taxon>Actinomycetes</taxon>
        <taxon>Actinomycetales</taxon>
        <taxon>Actinomycetaceae</taxon>
        <taxon>Actinomyces</taxon>
    </lineage>
</organism>
<name>T5LWY5_ACTVI</name>
<dbReference type="EMBL" id="ACRE02000066">
    <property type="protein sequence ID" value="EQM96836.1"/>
    <property type="molecule type" value="Genomic_DNA"/>
</dbReference>
<dbReference type="AlphaFoldDB" id="T5LWY5"/>
<sequence>APPSPSGAPGIPGASFGVGRYNASASSRSARRSGPSSPSSTSPAKILGWILFALLFIVIRALNG</sequence>
<protein>
    <submittedName>
        <fullName evidence="2">Uncharacterized protein</fullName>
    </submittedName>
</protein>
<dbReference type="RefSeq" id="WP_020992062.1">
    <property type="nucleotide sequence ID" value="NZ_KI391970.1"/>
</dbReference>
<comment type="caution">
    <text evidence="2">The sequence shown here is derived from an EMBL/GenBank/DDBJ whole genome shotgun (WGS) entry which is preliminary data.</text>
</comment>
<proteinExistence type="predicted"/>
<reference evidence="3" key="1">
    <citation type="submission" date="2010-02" db="EMBL/GenBank/DDBJ databases">
        <title>The Genome Sequence of Prevotella oris strain C735.</title>
        <authorList>
            <consortium name="The Broad Institute Genome Sequencing Platform"/>
            <person name="Ward D."/>
            <person name="Feldgarden M."/>
            <person name="Earl A."/>
            <person name="Young S.K."/>
            <person name="Zeng Q."/>
            <person name="Koehrsen M."/>
            <person name="Alvarado L."/>
            <person name="Berlin A."/>
            <person name="Bochicchio J."/>
            <person name="Borenstein D."/>
            <person name="Chapman S.B."/>
            <person name="Chen Z."/>
            <person name="Engels R."/>
            <person name="Freedman E."/>
            <person name="Gellesch M."/>
            <person name="Goldberg J."/>
            <person name="Griggs A."/>
            <person name="Gujja S."/>
            <person name="Heilman E."/>
            <person name="Heiman D."/>
            <person name="Hepburn T."/>
            <person name="Howarth C."/>
            <person name="Jen D."/>
            <person name="Larson L."/>
            <person name="Mehta T."/>
            <person name="Park D."/>
            <person name="Pearson M."/>
            <person name="Roberts A."/>
            <person name="Saif S."/>
            <person name="Shea T."/>
            <person name="Shenoy N."/>
            <person name="Sisk P."/>
            <person name="Stolte C."/>
            <person name="Sykes S."/>
            <person name="Thomson T."/>
            <person name="Walk T."/>
            <person name="White J."/>
            <person name="Yandava C."/>
            <person name="Sibley C.D."/>
            <person name="Field T.R."/>
            <person name="Grinwis M."/>
            <person name="Eshaghurshan C.S."/>
            <person name="Surette M.G."/>
            <person name="Haas B."/>
            <person name="Nusbaum C."/>
            <person name="Birren B."/>
        </authorList>
    </citation>
    <scope>NUCLEOTIDE SEQUENCE [LARGE SCALE GENOMIC DNA]</scope>
    <source>
        <strain evidence="3">C505</strain>
    </source>
</reference>
<reference evidence="2 3" key="2">
    <citation type="submission" date="2011-10" db="EMBL/GenBank/DDBJ databases">
        <title>The Genome Sequence of Actinomyces viscosus C505.</title>
        <authorList>
            <consortium name="The Broad Institute Genome Sequencing Platform"/>
            <consortium name="The Broad Institute Genome Sequencing Center for Infectious Disease"/>
            <person name="Earl A."/>
            <person name="Ward D."/>
            <person name="Feldgarden M."/>
            <person name="Gevers D."/>
            <person name="Sibley C.D."/>
            <person name="Field T.R."/>
            <person name="Grinwis M."/>
            <person name="Eshaghurshan C.S."/>
            <person name="Surette M.G."/>
            <person name="Young S.K."/>
            <person name="Zeng Q."/>
            <person name="Gargeya S."/>
            <person name="Fitzgerald M."/>
            <person name="Haas B."/>
            <person name="Abouelleil A."/>
            <person name="Alvarado L."/>
            <person name="Arachchi H.M."/>
            <person name="Berlin A."/>
            <person name="Brown A."/>
            <person name="Chapman S.B."/>
            <person name="Chen Z."/>
            <person name="Dunbar C."/>
            <person name="Freedman E."/>
            <person name="Gearin G."/>
            <person name="Goldberg J."/>
            <person name="Griggs A."/>
            <person name="Gujja S."/>
            <person name="Heiman D."/>
            <person name="Howarth C."/>
            <person name="Larson L."/>
            <person name="Lui A."/>
            <person name="MacDonald P.J.P."/>
            <person name="Montmayeur A."/>
            <person name="Murphy C."/>
            <person name="Neiman D."/>
            <person name="Pearson M."/>
            <person name="Priest M."/>
            <person name="Roberts A."/>
            <person name="Saif S."/>
            <person name="Shea T."/>
            <person name="Shenoy N."/>
            <person name="Sisk P."/>
            <person name="Stolte C."/>
            <person name="Sykes S."/>
            <person name="Wortman J."/>
            <person name="Nusbaum C."/>
            <person name="Birren B."/>
        </authorList>
    </citation>
    <scope>NUCLEOTIDE SEQUENCE [LARGE SCALE GENOMIC DNA]</scope>
    <source>
        <strain evidence="2 3">C505</strain>
    </source>
</reference>
<keyword evidence="1" id="KW-0472">Membrane</keyword>
<keyword evidence="1" id="KW-1133">Transmembrane helix</keyword>
<feature type="transmembrane region" description="Helical" evidence="1">
    <location>
        <begin position="46"/>
        <end position="63"/>
    </location>
</feature>
<gene>
    <name evidence="2" type="ORF">HMPREF0059_02690</name>
</gene>
<evidence type="ECO:0000313" key="3">
    <source>
        <dbReference type="Proteomes" id="UP000004668"/>
    </source>
</evidence>
<dbReference type="Proteomes" id="UP000004668">
    <property type="component" value="Unassembled WGS sequence"/>
</dbReference>
<dbReference type="HOGENOM" id="CLU_2927773_0_0_11"/>
<evidence type="ECO:0000313" key="2">
    <source>
        <dbReference type="EMBL" id="EQM96836.1"/>
    </source>
</evidence>
<feature type="non-terminal residue" evidence="2">
    <location>
        <position position="1"/>
    </location>
</feature>
<keyword evidence="1" id="KW-0812">Transmembrane</keyword>
<accession>T5LWY5</accession>
<evidence type="ECO:0000256" key="1">
    <source>
        <dbReference type="SAM" id="Phobius"/>
    </source>
</evidence>